<keyword evidence="2" id="KW-1133">Transmembrane helix</keyword>
<accession>A0A161WNP3</accession>
<evidence type="ECO:0000259" key="3">
    <source>
        <dbReference type="Pfam" id="PF01757"/>
    </source>
</evidence>
<protein>
    <submittedName>
        <fullName evidence="4">Hard surface induced protein</fullName>
    </submittedName>
</protein>
<dbReference type="PANTHER" id="PTHR23028:SF134">
    <property type="entry name" value="PUTATIVE (AFU_ORTHOLOGUE AFUA_4G08520)-RELATED"/>
    <property type="match status" value="1"/>
</dbReference>
<keyword evidence="5" id="KW-1185">Reference proteome</keyword>
<feature type="compositionally biased region" description="Basic and acidic residues" evidence="1">
    <location>
        <begin position="453"/>
        <end position="467"/>
    </location>
</feature>
<comment type="caution">
    <text evidence="4">The sequence shown here is derived from an EMBL/GenBank/DDBJ whole genome shotgun (WGS) entry which is preliminary data.</text>
</comment>
<feature type="transmembrane region" description="Helical" evidence="2">
    <location>
        <begin position="277"/>
        <end position="298"/>
    </location>
</feature>
<keyword evidence="2" id="KW-0812">Transmembrane</keyword>
<organism evidence="4 5">
    <name type="scientific">Colletotrichum incanum</name>
    <name type="common">Soybean anthracnose fungus</name>
    <dbReference type="NCBI Taxonomy" id="1573173"/>
    <lineage>
        <taxon>Eukaryota</taxon>
        <taxon>Fungi</taxon>
        <taxon>Dikarya</taxon>
        <taxon>Ascomycota</taxon>
        <taxon>Pezizomycotina</taxon>
        <taxon>Sordariomycetes</taxon>
        <taxon>Hypocreomycetidae</taxon>
        <taxon>Glomerellales</taxon>
        <taxon>Glomerellaceae</taxon>
        <taxon>Colletotrichum</taxon>
        <taxon>Colletotrichum spaethianum species complex</taxon>
    </lineage>
</organism>
<evidence type="ECO:0000256" key="1">
    <source>
        <dbReference type="SAM" id="MobiDB-lite"/>
    </source>
</evidence>
<dbReference type="InterPro" id="IPR050879">
    <property type="entry name" value="Acyltransferase_3"/>
</dbReference>
<dbReference type="EMBL" id="LFIW01000073">
    <property type="protein sequence ID" value="KZL88128.1"/>
    <property type="molecule type" value="Genomic_DNA"/>
</dbReference>
<evidence type="ECO:0000313" key="4">
    <source>
        <dbReference type="EMBL" id="KZL88128.1"/>
    </source>
</evidence>
<gene>
    <name evidence="4" type="ORF">CI238_04917</name>
</gene>
<dbReference type="InterPro" id="IPR002656">
    <property type="entry name" value="Acyl_transf_3_dom"/>
</dbReference>
<evidence type="ECO:0000313" key="5">
    <source>
        <dbReference type="Proteomes" id="UP000076584"/>
    </source>
</evidence>
<dbReference type="PANTHER" id="PTHR23028">
    <property type="entry name" value="ACETYLTRANSFERASE"/>
    <property type="match status" value="1"/>
</dbReference>
<feature type="transmembrane region" description="Helical" evidence="2">
    <location>
        <begin position="319"/>
        <end position="341"/>
    </location>
</feature>
<sequence length="483" mass="53500">MLMNLMRTSWIPIKLEWQWIDLFEHGLNMLAEPNYAPFWQPPVGKRIIHAVPAYGGGGCVPAGAVSRFKISKVPRLAPRRVPASIAWMNDCLVVNDNDLAKPGSSLTSAVILSSSLAMSKDESRLVVEDMPKSLAELILCDGEIVVATENLTMARTKSRKQSGAIRLRELISARFRSIDASGAFRPSFLSYTPLEPSPDALPTTSTPLTSSMTEIKALGYGQIEYLNGLRGLASLAVYIWHFSWPFQPHLFFAYGLDSENNSFVQLPFIRLLYAGDAMVRVFFVLSGFVLCLGPLTAIRDGDTVTLARRIASMGIRRGFRLFIPPLVMSLFTLTATCVGWLDDLPSTTPPPSRQQQHANIPIHQMSLWLQLFDWLQWVLHSLVNPWASAPDTTASQYGSQFWTIPPEFRCSMTTPVPRCIGTVDVLYGAEKRTRGVELISSRDGIGRSGGAASEHDADNEKTMDGRGKDCTQLVRDHLQPIFA</sequence>
<evidence type="ECO:0000256" key="2">
    <source>
        <dbReference type="SAM" id="Phobius"/>
    </source>
</evidence>
<dbReference type="Proteomes" id="UP000076584">
    <property type="component" value="Unassembled WGS sequence"/>
</dbReference>
<dbReference type="AlphaFoldDB" id="A0A161WNP3"/>
<feature type="domain" description="Acyltransferase 3" evidence="3">
    <location>
        <begin position="224"/>
        <end position="416"/>
    </location>
</feature>
<name>A0A161WNP3_COLIC</name>
<dbReference type="Pfam" id="PF01757">
    <property type="entry name" value="Acyl_transf_3"/>
    <property type="match status" value="1"/>
</dbReference>
<dbReference type="STRING" id="1573173.A0A161WNP3"/>
<feature type="region of interest" description="Disordered" evidence="1">
    <location>
        <begin position="442"/>
        <end position="467"/>
    </location>
</feature>
<dbReference type="GO" id="GO:0016747">
    <property type="term" value="F:acyltransferase activity, transferring groups other than amino-acyl groups"/>
    <property type="evidence" value="ECO:0007669"/>
    <property type="project" value="InterPro"/>
</dbReference>
<proteinExistence type="predicted"/>
<keyword evidence="2" id="KW-0472">Membrane</keyword>
<reference evidence="4 5" key="1">
    <citation type="submission" date="2015-06" db="EMBL/GenBank/DDBJ databases">
        <title>Survival trade-offs in plant roots during colonization by closely related pathogenic and mutualistic fungi.</title>
        <authorList>
            <person name="Hacquard S."/>
            <person name="Kracher B."/>
            <person name="Hiruma K."/>
            <person name="Weinman A."/>
            <person name="Muench P."/>
            <person name="Garrido Oter R."/>
            <person name="Ver Loren van Themaat E."/>
            <person name="Dallerey J.-F."/>
            <person name="Damm U."/>
            <person name="Henrissat B."/>
            <person name="Lespinet O."/>
            <person name="Thon M."/>
            <person name="Kemen E."/>
            <person name="McHardy A.C."/>
            <person name="Schulze-Lefert P."/>
            <person name="O'Connell R.J."/>
        </authorList>
    </citation>
    <scope>NUCLEOTIDE SEQUENCE [LARGE SCALE GENOMIC DNA]</scope>
    <source>
        <strain evidence="4 5">MAFF 238704</strain>
    </source>
</reference>